<organism evidence="7 8">
    <name type="scientific">Paenibacillus taichungensis</name>
    <dbReference type="NCBI Taxonomy" id="484184"/>
    <lineage>
        <taxon>Bacteria</taxon>
        <taxon>Bacillati</taxon>
        <taxon>Bacillota</taxon>
        <taxon>Bacilli</taxon>
        <taxon>Bacillales</taxon>
        <taxon>Paenibacillaceae</taxon>
        <taxon>Paenibacillus</taxon>
    </lineage>
</organism>
<dbReference type="InterPro" id="IPR004960">
    <property type="entry name" value="LipA_acyltrans"/>
</dbReference>
<dbReference type="EMBL" id="QEVW01000015">
    <property type="protein sequence ID" value="RAW12169.1"/>
    <property type="molecule type" value="Genomic_DNA"/>
</dbReference>
<proteinExistence type="predicted"/>
<sequence>MMKDFRSLYTFHRELVQDQLSKERTAGIQLGYFYALMNIVKELAPLQPAMSPESIWMDYLAFLRTIDEHKKSPFSFMEWDEVEGREHLRATLKEGGALLTWHYGFVRHNMITIGQEIRAGHVNAKLPFYLVAEQGTVKQEQKLEAWNSIRQYAGAELLNAEDEMIGIRLYSHLRKGGSFNLFVDGQTGFNTDNRAVELPFLSSRIRTRSGIFRILARARKPVCPYFMTLTEDFRSKIVFLPPFTLEEDIQVSAERVYEPFRAQLWRQPALWRFWDRHHQQVIHWKEDEIPIRLDEGENRLDWFSRPLDGFGQLGLNTESGMIYNLG</sequence>
<keyword evidence="3" id="KW-0997">Cell inner membrane</keyword>
<evidence type="ECO:0000256" key="2">
    <source>
        <dbReference type="ARBA" id="ARBA00022475"/>
    </source>
</evidence>
<evidence type="ECO:0000256" key="6">
    <source>
        <dbReference type="ARBA" id="ARBA00023315"/>
    </source>
</evidence>
<name>A0A329QKF3_9BACL</name>
<evidence type="ECO:0000256" key="3">
    <source>
        <dbReference type="ARBA" id="ARBA00022519"/>
    </source>
</evidence>
<dbReference type="AlphaFoldDB" id="A0A329QKF3"/>
<keyword evidence="4" id="KW-0808">Transferase</keyword>
<dbReference type="GO" id="GO:0009247">
    <property type="term" value="P:glycolipid biosynthetic process"/>
    <property type="evidence" value="ECO:0007669"/>
    <property type="project" value="UniProtKB-ARBA"/>
</dbReference>
<reference evidence="7 8" key="1">
    <citation type="submission" date="2018-04" db="EMBL/GenBank/DDBJ databases">
        <title>Paenibacillus taichungensis Genome sequencing and assembly.</title>
        <authorList>
            <person name="Xu J."/>
            <person name="Rensing C."/>
            <person name="Mazhar H.S."/>
        </authorList>
    </citation>
    <scope>NUCLEOTIDE SEQUENCE [LARGE SCALE GENOMIC DNA]</scope>
    <source>
        <strain evidence="7 8">NC1</strain>
    </source>
</reference>
<evidence type="ECO:0000256" key="4">
    <source>
        <dbReference type="ARBA" id="ARBA00022679"/>
    </source>
</evidence>
<comment type="caution">
    <text evidence="7">The sequence shown here is derived from an EMBL/GenBank/DDBJ whole genome shotgun (WGS) entry which is preliminary data.</text>
</comment>
<evidence type="ECO:0000256" key="1">
    <source>
        <dbReference type="ARBA" id="ARBA00004533"/>
    </source>
</evidence>
<dbReference type="Pfam" id="PF03279">
    <property type="entry name" value="Lip_A_acyltrans"/>
    <property type="match status" value="1"/>
</dbReference>
<evidence type="ECO:0000256" key="5">
    <source>
        <dbReference type="ARBA" id="ARBA00023136"/>
    </source>
</evidence>
<evidence type="ECO:0000313" key="7">
    <source>
        <dbReference type="EMBL" id="RAW12169.1"/>
    </source>
</evidence>
<accession>A0A329QKF3</accession>
<gene>
    <name evidence="7" type="ORF">DC345_22895</name>
</gene>
<evidence type="ECO:0000313" key="8">
    <source>
        <dbReference type="Proteomes" id="UP000250642"/>
    </source>
</evidence>
<comment type="subcellular location">
    <subcellularLocation>
        <location evidence="1">Cell inner membrane</location>
    </subcellularLocation>
</comment>
<keyword evidence="6" id="KW-0012">Acyltransferase</keyword>
<dbReference type="GO" id="GO:0016746">
    <property type="term" value="F:acyltransferase activity"/>
    <property type="evidence" value="ECO:0007669"/>
    <property type="project" value="UniProtKB-KW"/>
</dbReference>
<protein>
    <recommendedName>
        <fullName evidence="9">Lauroyl/myristoyl acyltransferase</fullName>
    </recommendedName>
</protein>
<evidence type="ECO:0008006" key="9">
    <source>
        <dbReference type="Google" id="ProtNLM"/>
    </source>
</evidence>
<dbReference type="Proteomes" id="UP000250642">
    <property type="component" value="Unassembled WGS sequence"/>
</dbReference>
<dbReference type="GO" id="GO:0005886">
    <property type="term" value="C:plasma membrane"/>
    <property type="evidence" value="ECO:0007669"/>
    <property type="project" value="UniProtKB-SubCell"/>
</dbReference>
<keyword evidence="5" id="KW-0472">Membrane</keyword>
<keyword evidence="2" id="KW-1003">Cell membrane</keyword>